<sequence>MFCPYCGKEKQDSQFYKSPIKTGEYIKPCKSCVTELYKQALESTKDQGAALWSICMQTGIPMRRAEYTACLDTLEKAAKGKKPSLFMLYHTYLSTSPDKLTGVWDSDMELSNFKDLGDVAKGETDEVALKARWNRQWGADYEEWEYQWLDDIFERYTEEILDMDTAKEMTYRNLCQANLRKFKDPTDKDAGDEILKLMKVLKLDQFKENKQSDTEKFIERMAWNIENTKPCECEDLNKYKDFSGFELTWKDILRCCKNLVGGGREYPDLPSDQKR</sequence>
<accession>A0A8S5M1A9</accession>
<protein>
    <submittedName>
        <fullName evidence="1">NUDIX domain protein</fullName>
    </submittedName>
</protein>
<name>A0A8S5M1A9_9CAUD</name>
<dbReference type="EMBL" id="BK014790">
    <property type="protein sequence ID" value="DAD75831.1"/>
    <property type="molecule type" value="Genomic_DNA"/>
</dbReference>
<evidence type="ECO:0000313" key="1">
    <source>
        <dbReference type="EMBL" id="DAD75831.1"/>
    </source>
</evidence>
<reference evidence="1" key="1">
    <citation type="journal article" date="2021" name="Proc. Natl. Acad. Sci. U.S.A.">
        <title>A Catalog of Tens of Thousands of Viruses from Human Metagenomes Reveals Hidden Associations with Chronic Diseases.</title>
        <authorList>
            <person name="Tisza M.J."/>
            <person name="Buck C.B."/>
        </authorList>
    </citation>
    <scope>NUCLEOTIDE SEQUENCE</scope>
    <source>
        <strain evidence="1">Ct37J14</strain>
    </source>
</reference>
<proteinExistence type="predicted"/>
<organism evidence="1">
    <name type="scientific">Siphoviridae sp. ct37J14</name>
    <dbReference type="NCBI Taxonomy" id="2826280"/>
    <lineage>
        <taxon>Viruses</taxon>
        <taxon>Duplodnaviria</taxon>
        <taxon>Heunggongvirae</taxon>
        <taxon>Uroviricota</taxon>
        <taxon>Caudoviricetes</taxon>
    </lineage>
</organism>